<dbReference type="GO" id="GO:0016020">
    <property type="term" value="C:membrane"/>
    <property type="evidence" value="ECO:0007669"/>
    <property type="project" value="GOC"/>
</dbReference>
<name>A0A9W8B002_9FUNG</name>
<dbReference type="FunFam" id="3.40.640.10:FF:000049">
    <property type="entry name" value="serine palmitoyltransferase 1 isoform X1"/>
    <property type="match status" value="1"/>
</dbReference>
<dbReference type="Proteomes" id="UP001151582">
    <property type="component" value="Unassembled WGS sequence"/>
</dbReference>
<evidence type="ECO:0000256" key="7">
    <source>
        <dbReference type="ARBA" id="ARBA00022898"/>
    </source>
</evidence>
<dbReference type="GO" id="GO:0046513">
    <property type="term" value="P:ceramide biosynthetic process"/>
    <property type="evidence" value="ECO:0007669"/>
    <property type="project" value="TreeGrafter"/>
</dbReference>
<evidence type="ECO:0000256" key="10">
    <source>
        <dbReference type="ARBA" id="ARBA00023315"/>
    </source>
</evidence>
<comment type="similarity">
    <text evidence="4">Belongs to the class-II pyridoxal-phosphate-dependent aminotransferase family.</text>
</comment>
<dbReference type="InterPro" id="IPR050087">
    <property type="entry name" value="AON_synthase_class-II"/>
</dbReference>
<comment type="pathway">
    <text evidence="2">Lipid metabolism; sphingolipid metabolism.</text>
</comment>
<dbReference type="SUPFAM" id="SSF53383">
    <property type="entry name" value="PLP-dependent transferases"/>
    <property type="match status" value="1"/>
</dbReference>
<reference evidence="12" key="1">
    <citation type="submission" date="2022-07" db="EMBL/GenBank/DDBJ databases">
        <title>Phylogenomic reconstructions and comparative analyses of Kickxellomycotina fungi.</title>
        <authorList>
            <person name="Reynolds N.K."/>
            <person name="Stajich J.E."/>
            <person name="Barry K."/>
            <person name="Grigoriev I.V."/>
            <person name="Crous P."/>
            <person name="Smith M.E."/>
        </authorList>
    </citation>
    <scope>NUCLEOTIDE SEQUENCE</scope>
    <source>
        <strain evidence="12">RSA 567</strain>
    </source>
</reference>
<gene>
    <name evidence="12" type="primary">LCB1</name>
    <name evidence="12" type="ORF">H4R34_006184</name>
</gene>
<evidence type="ECO:0000313" key="13">
    <source>
        <dbReference type="Proteomes" id="UP001151582"/>
    </source>
</evidence>
<comment type="cofactor">
    <cofactor evidence="1">
        <name>pyridoxal 5'-phosphate</name>
        <dbReference type="ChEBI" id="CHEBI:597326"/>
    </cofactor>
</comment>
<accession>A0A9W8B002</accession>
<evidence type="ECO:0000256" key="2">
    <source>
        <dbReference type="ARBA" id="ARBA00004760"/>
    </source>
</evidence>
<evidence type="ECO:0000256" key="6">
    <source>
        <dbReference type="ARBA" id="ARBA00022679"/>
    </source>
</evidence>
<dbReference type="InterPro" id="IPR004839">
    <property type="entry name" value="Aminotransferase_I/II_large"/>
</dbReference>
<dbReference type="PANTHER" id="PTHR13693:SF2">
    <property type="entry name" value="SERINE PALMITOYLTRANSFERASE 1"/>
    <property type="match status" value="1"/>
</dbReference>
<keyword evidence="9" id="KW-0443">Lipid metabolism</keyword>
<dbReference type="GO" id="GO:0004758">
    <property type="term" value="F:serine C-palmitoyltransferase activity"/>
    <property type="evidence" value="ECO:0007669"/>
    <property type="project" value="UniProtKB-EC"/>
</dbReference>
<proteinExistence type="inferred from homology"/>
<keyword evidence="7" id="KW-0663">Pyridoxal phosphate</keyword>
<protein>
    <recommendedName>
        <fullName evidence="5">serine C-palmitoyltransferase</fullName>
        <ecNumber evidence="5">2.3.1.50</ecNumber>
    </recommendedName>
</protein>
<feature type="domain" description="Aminotransferase class I/classII large" evidence="11">
    <location>
        <begin position="11"/>
        <end position="386"/>
    </location>
</feature>
<dbReference type="PANTHER" id="PTHR13693">
    <property type="entry name" value="CLASS II AMINOTRANSFERASE/8-AMINO-7-OXONONANOATE SYNTHASE"/>
    <property type="match status" value="1"/>
</dbReference>
<evidence type="ECO:0000259" key="11">
    <source>
        <dbReference type="Pfam" id="PF00155"/>
    </source>
</evidence>
<sequence length="402" mass="44291">FKDKAIHTLRKYGVGSCGPPGFYGTLDVHMDLEEKIAKFLNMQSAIIYSQGLTTTLSVIPCFSKRGDLIICDEAVNFGVQKGIQITRSQVRYFKHNDMADLERILKEIQAEDMATKRTVTRRFIVAEGLYINCGDLAPLPELVRLKEEYRYRLILDESYSFGVVGEHGRGITEHFGVPTEKVDLLIGSMCNALCSSGGFCAGRIELIEHQRLSGLGYVFSASLPAILAVYAIDGLDVLSSGRGPQILTRLRANAKIMAHGLRSLAQLGAIHLLGGGEGEGDHKSTTSNSNEEMPIFHLKLGRSWARTHLTLPGTLAGIPNDPRKPLPTEARVAMDQVLQQIVDQAFDQGLLLTRAKYIASQERVVPDPSIRICVSAAHTEQVTRDATHIIREAVHQVLEKFS</sequence>
<evidence type="ECO:0000256" key="9">
    <source>
        <dbReference type="ARBA" id="ARBA00023098"/>
    </source>
</evidence>
<feature type="non-terminal residue" evidence="12">
    <location>
        <position position="1"/>
    </location>
</feature>
<keyword evidence="8" id="KW-0746">Sphingolipid metabolism</keyword>
<keyword evidence="10 12" id="KW-0012">Acyltransferase</keyword>
<comment type="caution">
    <text evidence="12">The sequence shown here is derived from an EMBL/GenBank/DDBJ whole genome shotgun (WGS) entry which is preliminary data.</text>
</comment>
<evidence type="ECO:0000256" key="8">
    <source>
        <dbReference type="ARBA" id="ARBA00022919"/>
    </source>
</evidence>
<dbReference type="GO" id="GO:0005783">
    <property type="term" value="C:endoplasmic reticulum"/>
    <property type="evidence" value="ECO:0007669"/>
    <property type="project" value="TreeGrafter"/>
</dbReference>
<evidence type="ECO:0000256" key="3">
    <source>
        <dbReference type="ARBA" id="ARBA00004991"/>
    </source>
</evidence>
<dbReference type="InterPro" id="IPR015421">
    <property type="entry name" value="PyrdxlP-dep_Trfase_major"/>
</dbReference>
<dbReference type="GO" id="GO:0046512">
    <property type="term" value="P:sphingosine biosynthetic process"/>
    <property type="evidence" value="ECO:0007669"/>
    <property type="project" value="TreeGrafter"/>
</dbReference>
<dbReference type="Pfam" id="PF00155">
    <property type="entry name" value="Aminotran_1_2"/>
    <property type="match status" value="1"/>
</dbReference>
<dbReference type="Gene3D" id="3.40.640.10">
    <property type="entry name" value="Type I PLP-dependent aspartate aminotransferase-like (Major domain)"/>
    <property type="match status" value="1"/>
</dbReference>
<evidence type="ECO:0000256" key="1">
    <source>
        <dbReference type="ARBA" id="ARBA00001933"/>
    </source>
</evidence>
<evidence type="ECO:0000256" key="5">
    <source>
        <dbReference type="ARBA" id="ARBA00013220"/>
    </source>
</evidence>
<comment type="pathway">
    <text evidence="3">Sphingolipid metabolism.</text>
</comment>
<keyword evidence="6 12" id="KW-0808">Transferase</keyword>
<evidence type="ECO:0000313" key="12">
    <source>
        <dbReference type="EMBL" id="KAJ1969265.1"/>
    </source>
</evidence>
<dbReference type="AlphaFoldDB" id="A0A9W8B002"/>
<dbReference type="EMBL" id="JANBQB010001970">
    <property type="protein sequence ID" value="KAJ1969265.1"/>
    <property type="molecule type" value="Genomic_DNA"/>
</dbReference>
<dbReference type="EC" id="2.3.1.50" evidence="5"/>
<dbReference type="InterPro" id="IPR015424">
    <property type="entry name" value="PyrdxlP-dep_Trfase"/>
</dbReference>
<organism evidence="12 13">
    <name type="scientific">Dimargaris verticillata</name>
    <dbReference type="NCBI Taxonomy" id="2761393"/>
    <lineage>
        <taxon>Eukaryota</taxon>
        <taxon>Fungi</taxon>
        <taxon>Fungi incertae sedis</taxon>
        <taxon>Zoopagomycota</taxon>
        <taxon>Kickxellomycotina</taxon>
        <taxon>Dimargaritomycetes</taxon>
        <taxon>Dimargaritales</taxon>
        <taxon>Dimargaritaceae</taxon>
        <taxon>Dimargaris</taxon>
    </lineage>
</organism>
<dbReference type="OrthoDB" id="3168162at2759"/>
<dbReference type="GO" id="GO:0030170">
    <property type="term" value="F:pyridoxal phosphate binding"/>
    <property type="evidence" value="ECO:0007669"/>
    <property type="project" value="InterPro"/>
</dbReference>
<evidence type="ECO:0000256" key="4">
    <source>
        <dbReference type="ARBA" id="ARBA00008392"/>
    </source>
</evidence>
<keyword evidence="13" id="KW-1185">Reference proteome</keyword>